<dbReference type="PROSITE" id="PS50850">
    <property type="entry name" value="MFS"/>
    <property type="match status" value="1"/>
</dbReference>
<evidence type="ECO:0000256" key="3">
    <source>
        <dbReference type="ARBA" id="ARBA00022989"/>
    </source>
</evidence>
<keyword evidence="4 5" id="KW-0472">Membrane</keyword>
<dbReference type="PANTHER" id="PTHR24064">
    <property type="entry name" value="SOLUTE CARRIER FAMILY 22 MEMBER"/>
    <property type="match status" value="1"/>
</dbReference>
<proteinExistence type="predicted"/>
<feature type="transmembrane region" description="Helical" evidence="5">
    <location>
        <begin position="34"/>
        <end position="57"/>
    </location>
</feature>
<protein>
    <recommendedName>
        <fullName evidence="6">Major facilitator superfamily (MFS) profile domain-containing protein</fullName>
    </recommendedName>
</protein>
<keyword evidence="3 5" id="KW-1133">Transmembrane helix</keyword>
<evidence type="ECO:0000256" key="2">
    <source>
        <dbReference type="ARBA" id="ARBA00022692"/>
    </source>
</evidence>
<evidence type="ECO:0000256" key="5">
    <source>
        <dbReference type="SAM" id="Phobius"/>
    </source>
</evidence>
<dbReference type="GO" id="GO:0016020">
    <property type="term" value="C:membrane"/>
    <property type="evidence" value="ECO:0007669"/>
    <property type="project" value="UniProtKB-SubCell"/>
</dbReference>
<dbReference type="SUPFAM" id="SSF103473">
    <property type="entry name" value="MFS general substrate transporter"/>
    <property type="match status" value="1"/>
</dbReference>
<dbReference type="EMBL" id="KN559498">
    <property type="protein sequence ID" value="KHJ86752.1"/>
    <property type="molecule type" value="Genomic_DNA"/>
</dbReference>
<feature type="transmembrane region" description="Helical" evidence="5">
    <location>
        <begin position="63"/>
        <end position="84"/>
    </location>
</feature>
<dbReference type="InterPro" id="IPR036259">
    <property type="entry name" value="MFS_trans_sf"/>
</dbReference>
<reference evidence="7 8" key="1">
    <citation type="submission" date="2014-03" db="EMBL/GenBank/DDBJ databases">
        <title>Draft genome of the hookworm Oesophagostomum dentatum.</title>
        <authorList>
            <person name="Mitreva M."/>
        </authorList>
    </citation>
    <scope>NUCLEOTIDE SEQUENCE [LARGE SCALE GENOMIC DNA]</scope>
    <source>
        <strain evidence="7 8">OD-Hann</strain>
    </source>
</reference>
<comment type="subcellular location">
    <subcellularLocation>
        <location evidence="1">Membrane</location>
        <topology evidence="1">Multi-pass membrane protein</topology>
    </subcellularLocation>
</comment>
<dbReference type="AlphaFoldDB" id="A0A0B1STA4"/>
<keyword evidence="2 5" id="KW-0812">Transmembrane</keyword>
<dbReference type="GO" id="GO:0022857">
    <property type="term" value="F:transmembrane transporter activity"/>
    <property type="evidence" value="ECO:0007669"/>
    <property type="project" value="InterPro"/>
</dbReference>
<gene>
    <name evidence="7" type="ORF">OESDEN_13488</name>
</gene>
<keyword evidence="8" id="KW-1185">Reference proteome</keyword>
<name>A0A0B1STA4_OESDE</name>
<evidence type="ECO:0000256" key="1">
    <source>
        <dbReference type="ARBA" id="ARBA00004141"/>
    </source>
</evidence>
<feature type="domain" description="Major facilitator superfamily (MFS) profile" evidence="6">
    <location>
        <begin position="1"/>
        <end position="88"/>
    </location>
</feature>
<dbReference type="Pfam" id="PF00083">
    <property type="entry name" value="Sugar_tr"/>
    <property type="match status" value="1"/>
</dbReference>
<dbReference type="InterPro" id="IPR005828">
    <property type="entry name" value="MFS_sugar_transport-like"/>
</dbReference>
<dbReference type="OrthoDB" id="3936150at2759"/>
<sequence length="106" mass="11245">MLQMAVAKGAITVAFTGLYTYTSEMFPTVIRNTAVGCCSTTSRFGAVIASYLALWLVDEYGKLAMVIPFSLLALAAAIMTAVFLPETMNKPLPETIADVEGAKADS</sequence>
<evidence type="ECO:0000259" key="6">
    <source>
        <dbReference type="PROSITE" id="PS50850"/>
    </source>
</evidence>
<organism evidence="7 8">
    <name type="scientific">Oesophagostomum dentatum</name>
    <name type="common">Nodular worm</name>
    <dbReference type="NCBI Taxonomy" id="61180"/>
    <lineage>
        <taxon>Eukaryota</taxon>
        <taxon>Metazoa</taxon>
        <taxon>Ecdysozoa</taxon>
        <taxon>Nematoda</taxon>
        <taxon>Chromadorea</taxon>
        <taxon>Rhabditida</taxon>
        <taxon>Rhabditina</taxon>
        <taxon>Rhabditomorpha</taxon>
        <taxon>Strongyloidea</taxon>
        <taxon>Strongylidae</taxon>
        <taxon>Oesophagostomum</taxon>
    </lineage>
</organism>
<dbReference type="Gene3D" id="1.20.1250.20">
    <property type="entry name" value="MFS general substrate transporter like domains"/>
    <property type="match status" value="1"/>
</dbReference>
<evidence type="ECO:0000313" key="7">
    <source>
        <dbReference type="EMBL" id="KHJ86752.1"/>
    </source>
</evidence>
<accession>A0A0B1STA4</accession>
<dbReference type="InterPro" id="IPR020846">
    <property type="entry name" value="MFS_dom"/>
</dbReference>
<evidence type="ECO:0000256" key="4">
    <source>
        <dbReference type="ARBA" id="ARBA00023136"/>
    </source>
</evidence>
<evidence type="ECO:0000313" key="8">
    <source>
        <dbReference type="Proteomes" id="UP000053660"/>
    </source>
</evidence>
<dbReference type="Proteomes" id="UP000053660">
    <property type="component" value="Unassembled WGS sequence"/>
</dbReference>